<reference evidence="3 4" key="1">
    <citation type="submission" date="2018-06" db="EMBL/GenBank/DDBJ databases">
        <title>Complete genome of Desulfovibrio indonesiensis P37SLT.</title>
        <authorList>
            <person name="Crispim J.S."/>
            <person name="Vidigal P.M.P."/>
            <person name="Silva L.C.F."/>
            <person name="Laguardia C.N."/>
            <person name="Araujo L.C."/>
            <person name="Dias R.S."/>
            <person name="Sousa M.P."/>
            <person name="Paula S.O."/>
            <person name="Silva C."/>
        </authorList>
    </citation>
    <scope>NUCLEOTIDE SEQUENCE [LARGE SCALE GENOMIC DNA]</scope>
    <source>
        <strain evidence="3 4">P37SLT</strain>
    </source>
</reference>
<name>A0A7M3ME59_9BACT</name>
<dbReference type="AlphaFoldDB" id="A0A7M3ME59"/>
<feature type="domain" description="Glycosyl transferase family 1" evidence="1">
    <location>
        <begin position="192"/>
        <end position="350"/>
    </location>
</feature>
<evidence type="ECO:0000313" key="3">
    <source>
        <dbReference type="EMBL" id="TVM17108.1"/>
    </source>
</evidence>
<evidence type="ECO:0000259" key="1">
    <source>
        <dbReference type="Pfam" id="PF00534"/>
    </source>
</evidence>
<protein>
    <submittedName>
        <fullName evidence="3">Glycosyl transferase family 1</fullName>
    </submittedName>
</protein>
<dbReference type="PANTHER" id="PTHR45947">
    <property type="entry name" value="SULFOQUINOVOSYL TRANSFERASE SQD2"/>
    <property type="match status" value="1"/>
</dbReference>
<dbReference type="Pfam" id="PF00534">
    <property type="entry name" value="Glycos_transf_1"/>
    <property type="match status" value="1"/>
</dbReference>
<dbReference type="InterPro" id="IPR001296">
    <property type="entry name" value="Glyco_trans_1"/>
</dbReference>
<dbReference type="PANTHER" id="PTHR45947:SF3">
    <property type="entry name" value="SULFOQUINOVOSYL TRANSFERASE SQD2"/>
    <property type="match status" value="1"/>
</dbReference>
<dbReference type="Gene3D" id="3.40.50.2000">
    <property type="entry name" value="Glycogen Phosphorylase B"/>
    <property type="match status" value="2"/>
</dbReference>
<accession>A0A7M3ME59</accession>
<dbReference type="EMBL" id="QMIE01000008">
    <property type="protein sequence ID" value="TVM17108.1"/>
    <property type="molecule type" value="Genomic_DNA"/>
</dbReference>
<dbReference type="Proteomes" id="UP000448292">
    <property type="component" value="Unassembled WGS sequence"/>
</dbReference>
<evidence type="ECO:0000313" key="4">
    <source>
        <dbReference type="Proteomes" id="UP000448292"/>
    </source>
</evidence>
<gene>
    <name evidence="3" type="ORF">DPQ33_09925</name>
</gene>
<dbReference type="Pfam" id="PF13439">
    <property type="entry name" value="Glyco_transf_4"/>
    <property type="match status" value="1"/>
</dbReference>
<dbReference type="InterPro" id="IPR050194">
    <property type="entry name" value="Glycosyltransferase_grp1"/>
</dbReference>
<feature type="domain" description="Glycosyltransferase subfamily 4-like N-terminal" evidence="2">
    <location>
        <begin position="14"/>
        <end position="183"/>
    </location>
</feature>
<dbReference type="GO" id="GO:0016757">
    <property type="term" value="F:glycosyltransferase activity"/>
    <property type="evidence" value="ECO:0007669"/>
    <property type="project" value="InterPro"/>
</dbReference>
<organism evidence="3 4">
    <name type="scientific">Oceanidesulfovibrio indonesiensis</name>
    <dbReference type="NCBI Taxonomy" id="54767"/>
    <lineage>
        <taxon>Bacteria</taxon>
        <taxon>Pseudomonadati</taxon>
        <taxon>Thermodesulfobacteriota</taxon>
        <taxon>Desulfovibrionia</taxon>
        <taxon>Desulfovibrionales</taxon>
        <taxon>Desulfovibrionaceae</taxon>
        <taxon>Oceanidesulfovibrio</taxon>
    </lineage>
</organism>
<sequence>MRILHVGKFFPPIPGGIENFTADLSSAQRRSGHEVAILFHGRPGHVWPEMLPDGRRLYVSRTYGDIAFAPVAPWFCLDLRRAMRAFRPEVLHVHMPNVSAFSVLIGRKPKIPLVVHWHADVVSSAYDKRLKMLYPFYRPFETRLLHIADMVVPTSQNYLDSSEPLQRFQGKCRVVPLGIDTDRMGGSAPPEAKRERPLVLSVGRFTYYKGYEHLIEAAEHLPGVDIVICGDGPQRPALQDLVERKGLADRVRLPGFVSDAGVAEYLRQCDLFCLPSIERTEAFGVSLLEAMAHGKPLVTTNIPGSGVTFVNQDNETGLVAPRLDSKALAEAISRLLSSPKMRKAMGRRALERFNAMFQIDAVAQRMDEAYSSMLSLQQ</sequence>
<evidence type="ECO:0000259" key="2">
    <source>
        <dbReference type="Pfam" id="PF13439"/>
    </source>
</evidence>
<keyword evidence="3" id="KW-0808">Transferase</keyword>
<dbReference type="InterPro" id="IPR028098">
    <property type="entry name" value="Glyco_trans_4-like_N"/>
</dbReference>
<dbReference type="RefSeq" id="WP_144303066.1">
    <property type="nucleotide sequence ID" value="NZ_QMIE01000008.1"/>
</dbReference>
<proteinExistence type="predicted"/>
<dbReference type="SUPFAM" id="SSF53756">
    <property type="entry name" value="UDP-Glycosyltransferase/glycogen phosphorylase"/>
    <property type="match status" value="1"/>
</dbReference>
<dbReference type="OrthoDB" id="9790710at2"/>
<keyword evidence="4" id="KW-1185">Reference proteome</keyword>
<comment type="caution">
    <text evidence="3">The sequence shown here is derived from an EMBL/GenBank/DDBJ whole genome shotgun (WGS) entry which is preliminary data.</text>
</comment>